<evidence type="ECO:0000313" key="5">
    <source>
        <dbReference type="EMBL" id="MET8435103.1"/>
    </source>
</evidence>
<keyword evidence="2" id="KW-0233">DNA recombination</keyword>
<sequence length="297" mass="32659">MPVRQYAHPDEAPLILELFTRTRAGHSFRAIARDWAAKGITGRRGKPISPETMRDLALNVAYIGLRSSKGTTVTASWERLVSDELFYEVQAILADPSRFSGNSGAPRHEFTGAIVCDVCSGSITVSYKRDTAAYVCKGKGCVRVDKAGVDEILTRVVVAHLNRPDAYEDSSDAGEGSQAAAIRNQLAQGRADLRDMEEATSETLAEARILARSVERLEGKIKELEDQVRELSRPTRLSTLFRPGGNVTTRWLRTPVSAQRAIAALLFTPTVLGQVRLTRSPAPGKRGLIERVEFRRV</sequence>
<keyword evidence="3" id="KW-0175">Coiled coil</keyword>
<dbReference type="Proteomes" id="UP001550044">
    <property type="component" value="Unassembled WGS sequence"/>
</dbReference>
<dbReference type="RefSeq" id="WP_356710486.1">
    <property type="nucleotide sequence ID" value="NZ_JBEXIP010000015.1"/>
</dbReference>
<keyword evidence="1" id="KW-0238">DNA-binding</keyword>
<comment type="caution">
    <text evidence="5">The sequence shown here is derived from an EMBL/GenBank/DDBJ whole genome shotgun (WGS) entry which is preliminary data.</text>
</comment>
<dbReference type="EMBL" id="JBEXIP010000015">
    <property type="protein sequence ID" value="MET8435103.1"/>
    <property type="molecule type" value="Genomic_DNA"/>
</dbReference>
<dbReference type="PANTHER" id="PTHR30461:SF2">
    <property type="entry name" value="SERINE RECOMBINASE PINE-RELATED"/>
    <property type="match status" value="1"/>
</dbReference>
<dbReference type="PROSITE" id="PS51737">
    <property type="entry name" value="RECOMBINASE_DNA_BIND"/>
    <property type="match status" value="1"/>
</dbReference>
<dbReference type="InterPro" id="IPR050639">
    <property type="entry name" value="SSR_resolvase"/>
</dbReference>
<proteinExistence type="predicted"/>
<evidence type="ECO:0000259" key="4">
    <source>
        <dbReference type="PROSITE" id="PS51737"/>
    </source>
</evidence>
<dbReference type="InterPro" id="IPR011109">
    <property type="entry name" value="DNA_bind_recombinase_dom"/>
</dbReference>
<protein>
    <submittedName>
        <fullName evidence="5">Recombinase family protein</fullName>
    </submittedName>
</protein>
<organism evidence="5 6">
    <name type="scientific">Streptomyces sp. 900116325</name>
    <dbReference type="NCBI Taxonomy" id="3154295"/>
    <lineage>
        <taxon>Bacteria</taxon>
        <taxon>Bacillati</taxon>
        <taxon>Actinomycetota</taxon>
        <taxon>Actinomycetes</taxon>
        <taxon>Kitasatosporales</taxon>
        <taxon>Streptomycetaceae</taxon>
        <taxon>Streptomyces</taxon>
    </lineage>
</organism>
<accession>A0ABV2UE93</accession>
<dbReference type="InterPro" id="IPR038109">
    <property type="entry name" value="DNA_bind_recomb_sf"/>
</dbReference>
<evidence type="ECO:0000313" key="6">
    <source>
        <dbReference type="Proteomes" id="UP001550044"/>
    </source>
</evidence>
<evidence type="ECO:0000256" key="2">
    <source>
        <dbReference type="ARBA" id="ARBA00023172"/>
    </source>
</evidence>
<evidence type="ECO:0000256" key="3">
    <source>
        <dbReference type="SAM" id="Coils"/>
    </source>
</evidence>
<feature type="domain" description="Recombinase" evidence="4">
    <location>
        <begin position="1"/>
        <end position="99"/>
    </location>
</feature>
<dbReference type="PANTHER" id="PTHR30461">
    <property type="entry name" value="DNA-INVERTASE FROM LAMBDOID PROPHAGE"/>
    <property type="match status" value="1"/>
</dbReference>
<dbReference type="Gene3D" id="3.90.1750.20">
    <property type="entry name" value="Putative Large Serine Recombinase, Chain B, Domain 2"/>
    <property type="match status" value="1"/>
</dbReference>
<keyword evidence="6" id="KW-1185">Reference proteome</keyword>
<reference evidence="5 6" key="1">
    <citation type="submission" date="2024-06" db="EMBL/GenBank/DDBJ databases">
        <title>The Natural Products Discovery Center: Release of the First 8490 Sequenced Strains for Exploring Actinobacteria Biosynthetic Diversity.</title>
        <authorList>
            <person name="Kalkreuter E."/>
            <person name="Kautsar S.A."/>
            <person name="Yang D."/>
            <person name="Bader C.D."/>
            <person name="Teijaro C.N."/>
            <person name="Fluegel L."/>
            <person name="Davis C.M."/>
            <person name="Simpson J.R."/>
            <person name="Lauterbach L."/>
            <person name="Steele A.D."/>
            <person name="Gui C."/>
            <person name="Meng S."/>
            <person name="Li G."/>
            <person name="Viehrig K."/>
            <person name="Ye F."/>
            <person name="Su P."/>
            <person name="Kiefer A.F."/>
            <person name="Nichols A."/>
            <person name="Cepeda A.J."/>
            <person name="Yan W."/>
            <person name="Fan B."/>
            <person name="Jiang Y."/>
            <person name="Adhikari A."/>
            <person name="Zheng C.-J."/>
            <person name="Schuster L."/>
            <person name="Cowan T.M."/>
            <person name="Smanski M.J."/>
            <person name="Chevrette M.G."/>
            <person name="De Carvalho L.P.S."/>
            <person name="Shen B."/>
        </authorList>
    </citation>
    <scope>NUCLEOTIDE SEQUENCE [LARGE SCALE GENOMIC DNA]</scope>
    <source>
        <strain evidence="5 6">NPDC005137</strain>
    </source>
</reference>
<dbReference type="Pfam" id="PF07508">
    <property type="entry name" value="Recombinase"/>
    <property type="match status" value="1"/>
</dbReference>
<feature type="coiled-coil region" evidence="3">
    <location>
        <begin position="179"/>
        <end position="234"/>
    </location>
</feature>
<gene>
    <name evidence="5" type="ORF">ABZV61_20350</name>
</gene>
<name>A0ABV2UE93_9ACTN</name>
<evidence type="ECO:0000256" key="1">
    <source>
        <dbReference type="ARBA" id="ARBA00023125"/>
    </source>
</evidence>